<keyword evidence="2 3" id="KW-0786">Thiamine pyrophosphate</keyword>
<dbReference type="InterPro" id="IPR045229">
    <property type="entry name" value="TPP_enz"/>
</dbReference>
<dbReference type="SUPFAM" id="SSF52518">
    <property type="entry name" value="Thiamin diphosphate-binding fold (THDP-binding)"/>
    <property type="match status" value="2"/>
</dbReference>
<feature type="domain" description="Thiamine pyrophosphate enzyme central" evidence="4">
    <location>
        <begin position="198"/>
        <end position="332"/>
    </location>
</feature>
<dbReference type="CDD" id="cd07035">
    <property type="entry name" value="TPP_PYR_POX_like"/>
    <property type="match status" value="1"/>
</dbReference>
<dbReference type="InterPro" id="IPR000399">
    <property type="entry name" value="TPP-bd_CS"/>
</dbReference>
<dbReference type="GO" id="GO:0030976">
    <property type="term" value="F:thiamine pyrophosphate binding"/>
    <property type="evidence" value="ECO:0007669"/>
    <property type="project" value="InterPro"/>
</dbReference>
<dbReference type="Gene3D" id="3.40.50.1220">
    <property type="entry name" value="TPP-binding domain"/>
    <property type="match status" value="1"/>
</dbReference>
<dbReference type="AlphaFoldDB" id="A0A3D8PQK0"/>
<dbReference type="PANTHER" id="PTHR18968">
    <property type="entry name" value="THIAMINE PYROPHOSPHATE ENZYMES"/>
    <property type="match status" value="1"/>
</dbReference>
<dbReference type="Pfam" id="PF02776">
    <property type="entry name" value="TPP_enzyme_N"/>
    <property type="match status" value="1"/>
</dbReference>
<dbReference type="Pfam" id="PF00205">
    <property type="entry name" value="TPP_enzyme_M"/>
    <property type="match status" value="1"/>
</dbReference>
<dbReference type="GO" id="GO:0005948">
    <property type="term" value="C:acetolactate synthase complex"/>
    <property type="evidence" value="ECO:0007669"/>
    <property type="project" value="TreeGrafter"/>
</dbReference>
<dbReference type="GO" id="GO:0000287">
    <property type="term" value="F:magnesium ion binding"/>
    <property type="evidence" value="ECO:0007669"/>
    <property type="project" value="InterPro"/>
</dbReference>
<feature type="domain" description="Thiamine pyrophosphate enzyme N-terminal TPP-binding" evidence="6">
    <location>
        <begin position="9"/>
        <end position="127"/>
    </location>
</feature>
<feature type="domain" description="Thiamine pyrophosphate enzyme TPP-binding" evidence="5">
    <location>
        <begin position="392"/>
        <end position="534"/>
    </location>
</feature>
<dbReference type="InterPro" id="IPR029061">
    <property type="entry name" value="THDP-binding"/>
</dbReference>
<comment type="caution">
    <text evidence="7">The sequence shown here is derived from an EMBL/GenBank/DDBJ whole genome shotgun (WGS) entry which is preliminary data.</text>
</comment>
<name>A0A3D8PQK0_9BACI</name>
<evidence type="ECO:0000313" key="7">
    <source>
        <dbReference type="EMBL" id="RDW17528.1"/>
    </source>
</evidence>
<dbReference type="GO" id="GO:0009099">
    <property type="term" value="P:L-valine biosynthetic process"/>
    <property type="evidence" value="ECO:0007669"/>
    <property type="project" value="TreeGrafter"/>
</dbReference>
<gene>
    <name evidence="7" type="ORF">CWR48_13460</name>
</gene>
<dbReference type="InterPro" id="IPR012001">
    <property type="entry name" value="Thiamin_PyroP_enz_TPP-bd_dom"/>
</dbReference>
<sequence length="543" mass="59704">MGEIRTKKNTANQLVEALVDQDISHVFGIPGVHNIPLYEAASTRAELTQVICRHEQGAVFMADGFARSSGNLAAAFVTTGPGLTNALTGIAQAYSDSVPMAVVATEIATPFIGQKKGFIHEMADQIGMVKDITKESKQIIDPDNSYADAYTTLQKSLEAPQKPVYLEYPIDVLEKESTTDKNFFQSIKSEFPVSVELIKVAAELLNKSKRPLIYVGGGIREKEDTEALITLAEIVGAPIVSTVKGKGVVPNEHPLYAGVSWAREMMDSDIMQAADAALAIGTRLSARLKHGNYGNFTLPENLIHIDPDSNILENNFQTKVAIQGVASNTLNKIIELLIPFPERIEQGKKIVSVFKEKLDEEITSKAPDVKVAFDSIAKGFGDEVIYSVDNATFGIWMARYFPINRTRSFLFPMAFGTLGYALPAGIGAKMANPDRPVVVVVGDGGFMFTSSELTVAVQKNLEITVILVNDNCYGSVNYNQRKKYGKTFATELTNPDFKKYAESFGCLYRYVDHPNELENAIQKIKDHQGVKFIELNGTFIDWY</sequence>
<proteinExistence type="inferred from homology"/>
<dbReference type="GO" id="GO:0050660">
    <property type="term" value="F:flavin adenine dinucleotide binding"/>
    <property type="evidence" value="ECO:0007669"/>
    <property type="project" value="TreeGrafter"/>
</dbReference>
<dbReference type="EMBL" id="PIOC01000019">
    <property type="protein sequence ID" value="RDW17528.1"/>
    <property type="molecule type" value="Genomic_DNA"/>
</dbReference>
<comment type="similarity">
    <text evidence="1 3">Belongs to the TPP enzyme family.</text>
</comment>
<dbReference type="InterPro" id="IPR011766">
    <property type="entry name" value="TPP_enzyme_TPP-bd"/>
</dbReference>
<evidence type="ECO:0000259" key="6">
    <source>
        <dbReference type="Pfam" id="PF02776"/>
    </source>
</evidence>
<dbReference type="InterPro" id="IPR029035">
    <property type="entry name" value="DHS-like_NAD/FAD-binding_dom"/>
</dbReference>
<evidence type="ECO:0000313" key="8">
    <source>
        <dbReference type="Proteomes" id="UP000257143"/>
    </source>
</evidence>
<evidence type="ECO:0000259" key="5">
    <source>
        <dbReference type="Pfam" id="PF02775"/>
    </source>
</evidence>
<accession>A0A3D8PQK0</accession>
<dbReference type="PANTHER" id="PTHR18968:SF167">
    <property type="entry name" value="ACETOLACTATE SYNTHASE LARGE SUBUNIT ILVB2-RELATED"/>
    <property type="match status" value="1"/>
</dbReference>
<dbReference type="RefSeq" id="WP_115773776.1">
    <property type="nucleotide sequence ID" value="NZ_PIOC01000019.1"/>
</dbReference>
<dbReference type="OrthoDB" id="4494979at2"/>
<protein>
    <recommendedName>
        <fullName evidence="9">Acetolactate synthase</fullName>
    </recommendedName>
</protein>
<dbReference type="Pfam" id="PF02775">
    <property type="entry name" value="TPP_enzyme_C"/>
    <property type="match status" value="1"/>
</dbReference>
<dbReference type="PROSITE" id="PS00187">
    <property type="entry name" value="TPP_ENZYMES"/>
    <property type="match status" value="1"/>
</dbReference>
<dbReference type="GO" id="GO:0009097">
    <property type="term" value="P:isoleucine biosynthetic process"/>
    <property type="evidence" value="ECO:0007669"/>
    <property type="project" value="TreeGrafter"/>
</dbReference>
<evidence type="ECO:0008006" key="9">
    <source>
        <dbReference type="Google" id="ProtNLM"/>
    </source>
</evidence>
<dbReference type="SUPFAM" id="SSF52467">
    <property type="entry name" value="DHS-like NAD/FAD-binding domain"/>
    <property type="match status" value="1"/>
</dbReference>
<organism evidence="7 8">
    <name type="scientific">Oceanobacillus arenosus</name>
    <dbReference type="NCBI Taxonomy" id="1229153"/>
    <lineage>
        <taxon>Bacteria</taxon>
        <taxon>Bacillati</taxon>
        <taxon>Bacillota</taxon>
        <taxon>Bacilli</taxon>
        <taxon>Bacillales</taxon>
        <taxon>Bacillaceae</taxon>
        <taxon>Oceanobacillus</taxon>
    </lineage>
</organism>
<evidence type="ECO:0000256" key="2">
    <source>
        <dbReference type="ARBA" id="ARBA00023052"/>
    </source>
</evidence>
<dbReference type="CDD" id="cd00568">
    <property type="entry name" value="TPP_enzymes"/>
    <property type="match status" value="1"/>
</dbReference>
<evidence type="ECO:0000256" key="1">
    <source>
        <dbReference type="ARBA" id="ARBA00007812"/>
    </source>
</evidence>
<reference evidence="8" key="1">
    <citation type="submission" date="2017-11" db="EMBL/GenBank/DDBJ databases">
        <authorList>
            <person name="Zhu W."/>
        </authorList>
    </citation>
    <scope>NUCLEOTIDE SEQUENCE [LARGE SCALE GENOMIC DNA]</scope>
    <source>
        <strain evidence="8">CAU 1183</strain>
    </source>
</reference>
<evidence type="ECO:0000256" key="3">
    <source>
        <dbReference type="RuleBase" id="RU362132"/>
    </source>
</evidence>
<dbReference type="GO" id="GO:0003984">
    <property type="term" value="F:acetolactate synthase activity"/>
    <property type="evidence" value="ECO:0007669"/>
    <property type="project" value="TreeGrafter"/>
</dbReference>
<dbReference type="Proteomes" id="UP000257143">
    <property type="component" value="Unassembled WGS sequence"/>
</dbReference>
<evidence type="ECO:0000259" key="4">
    <source>
        <dbReference type="Pfam" id="PF00205"/>
    </source>
</evidence>
<dbReference type="InterPro" id="IPR012000">
    <property type="entry name" value="Thiamin_PyroP_enz_cen_dom"/>
</dbReference>
<dbReference type="Gene3D" id="3.40.50.970">
    <property type="match status" value="2"/>
</dbReference>
<keyword evidence="8" id="KW-1185">Reference proteome</keyword>